<dbReference type="Proteomes" id="UP000185674">
    <property type="component" value="Chromosome"/>
</dbReference>
<protein>
    <recommendedName>
        <fullName evidence="3">Lipoprotein</fullName>
    </recommendedName>
</protein>
<dbReference type="STRING" id="487316.BEN76_02630"/>
<dbReference type="PROSITE" id="PS51257">
    <property type="entry name" value="PROKAR_LIPOPROTEIN"/>
    <property type="match status" value="1"/>
</dbReference>
<proteinExistence type="predicted"/>
<sequence>MKKFLPLTVLVALVGCGEKKPLTPQEQWHGYCTSMGNAARSILLDRQNGIQKTQAVEHANKIEEPFTKTFILSIVEQVYALPQQQVTDKPDAIREQIRTEVTQKCLVTPHDKVPNYKQF</sequence>
<reference evidence="1 2" key="1">
    <citation type="submission" date="2016-08" db="EMBL/GenBank/DDBJ databases">
        <title>Complete genome sequence of Acinetobacter baylyi strain GFJ2.</title>
        <authorList>
            <person name="Tabata M."/>
            <person name="Kuboki S."/>
            <person name="Gibu N."/>
            <person name="Kinouchi Y."/>
            <person name="Vangnai A."/>
            <person name="Kasai D."/>
            <person name="Fukuda M."/>
        </authorList>
    </citation>
    <scope>NUCLEOTIDE SEQUENCE [LARGE SCALE GENOMIC DNA]</scope>
    <source>
        <strain evidence="1 2">GFJ2</strain>
    </source>
</reference>
<accession>A0A1P8EFK2</accession>
<organism evidence="1 2">
    <name type="scientific">Acinetobacter soli</name>
    <dbReference type="NCBI Taxonomy" id="487316"/>
    <lineage>
        <taxon>Bacteria</taxon>
        <taxon>Pseudomonadati</taxon>
        <taxon>Pseudomonadota</taxon>
        <taxon>Gammaproteobacteria</taxon>
        <taxon>Moraxellales</taxon>
        <taxon>Moraxellaceae</taxon>
        <taxon>Acinetobacter</taxon>
    </lineage>
</organism>
<dbReference type="eggNOG" id="ENOG5031RF0">
    <property type="taxonomic scope" value="Bacteria"/>
</dbReference>
<name>A0A1P8EFK2_9GAMM</name>
<evidence type="ECO:0000313" key="1">
    <source>
        <dbReference type="EMBL" id="APV34975.1"/>
    </source>
</evidence>
<dbReference type="KEGG" id="asol:BEN76_02630"/>
<dbReference type="EMBL" id="CP016896">
    <property type="protein sequence ID" value="APV34975.1"/>
    <property type="molecule type" value="Genomic_DNA"/>
</dbReference>
<dbReference type="RefSeq" id="WP_076032163.1">
    <property type="nucleotide sequence ID" value="NZ_CP016896.1"/>
</dbReference>
<dbReference type="AlphaFoldDB" id="A0A1P8EFK2"/>
<gene>
    <name evidence="1" type="ORF">BEN76_02630</name>
</gene>
<evidence type="ECO:0000313" key="2">
    <source>
        <dbReference type="Proteomes" id="UP000185674"/>
    </source>
</evidence>
<evidence type="ECO:0008006" key="3">
    <source>
        <dbReference type="Google" id="ProtNLM"/>
    </source>
</evidence>